<dbReference type="GO" id="GO:0006047">
    <property type="term" value="P:UDP-N-acetylglucosamine metabolic process"/>
    <property type="evidence" value="ECO:0007669"/>
    <property type="project" value="TreeGrafter"/>
</dbReference>
<dbReference type="InterPro" id="IPR035466">
    <property type="entry name" value="GlmS/AgaS_SIS"/>
</dbReference>
<dbReference type="GO" id="GO:0004360">
    <property type="term" value="F:glutamine-fructose-6-phosphate transaminase (isomerizing) activity"/>
    <property type="evidence" value="ECO:0007669"/>
    <property type="project" value="UniProtKB-EC"/>
</dbReference>
<dbReference type="EC" id="2.6.1.16" evidence="2"/>
<dbReference type="GO" id="GO:0006487">
    <property type="term" value="P:protein N-linked glycosylation"/>
    <property type="evidence" value="ECO:0007669"/>
    <property type="project" value="TreeGrafter"/>
</dbReference>
<evidence type="ECO:0000256" key="3">
    <source>
        <dbReference type="ARBA" id="ARBA00016090"/>
    </source>
</evidence>
<sequence length="366" mass="38452">MMSAADGGGAASRYTVDEMLRQSDALADDLRNLHDRARGQAGRVAQEWVGVSHVYLTGNGDSYHAALATEMAFQTLAGVRCQALSALRLLEYGAPWDRPPALPNGTAVIGISASGGNERVLQVLERASRHSARTLAITSTAESPLARAAEHALVTPLPGLRPCPGIRTYQASLLALLSIAVELGHRRGLRSVGASDGELLAVAEAIEATVAAVRPRCEGLAARVANAPVMVMLGTGPGYGSARFAAAKVVEAAGQYAAGQDLEEWEHVETLAHPSDMPTIVIAAPGRSRDRAVAVAARARARGRAVVAVADAEDRDMAAHADVVLPLCGVIREEFSPLVSHVFGGVLSYEITRRLGRSPFSTHKMP</sequence>
<gene>
    <name evidence="6" type="ORF">ETD86_48485</name>
</gene>
<organism evidence="6 7">
    <name type="scientific">Nonomuraea turkmeniaca</name>
    <dbReference type="NCBI Taxonomy" id="103838"/>
    <lineage>
        <taxon>Bacteria</taxon>
        <taxon>Bacillati</taxon>
        <taxon>Actinomycetota</taxon>
        <taxon>Actinomycetes</taxon>
        <taxon>Streptosporangiales</taxon>
        <taxon>Streptosporangiaceae</taxon>
        <taxon>Nonomuraea</taxon>
    </lineage>
</organism>
<keyword evidence="4" id="KW-0677">Repeat</keyword>
<evidence type="ECO:0000256" key="4">
    <source>
        <dbReference type="ARBA" id="ARBA00022737"/>
    </source>
</evidence>
<evidence type="ECO:0000313" key="7">
    <source>
        <dbReference type="Proteomes" id="UP000309128"/>
    </source>
</evidence>
<dbReference type="Proteomes" id="UP000309128">
    <property type="component" value="Unassembled WGS sequence"/>
</dbReference>
<dbReference type="PANTHER" id="PTHR10937">
    <property type="entry name" value="GLUCOSAMINE--FRUCTOSE-6-PHOSPHATE AMINOTRANSFERASE, ISOMERIZING"/>
    <property type="match status" value="1"/>
</dbReference>
<dbReference type="Pfam" id="PF01380">
    <property type="entry name" value="SIS"/>
    <property type="match status" value="2"/>
</dbReference>
<proteinExistence type="predicted"/>
<dbReference type="InterPro" id="IPR001347">
    <property type="entry name" value="SIS_dom"/>
</dbReference>
<evidence type="ECO:0000256" key="2">
    <source>
        <dbReference type="ARBA" id="ARBA00012916"/>
    </source>
</evidence>
<comment type="catalytic activity">
    <reaction evidence="1">
        <text>D-fructose 6-phosphate + L-glutamine = D-glucosamine 6-phosphate + L-glutamate</text>
        <dbReference type="Rhea" id="RHEA:13237"/>
        <dbReference type="ChEBI" id="CHEBI:29985"/>
        <dbReference type="ChEBI" id="CHEBI:58359"/>
        <dbReference type="ChEBI" id="CHEBI:58725"/>
        <dbReference type="ChEBI" id="CHEBI:61527"/>
        <dbReference type="EC" id="2.6.1.16"/>
    </reaction>
</comment>
<dbReference type="AlphaFoldDB" id="A0A5S4FH01"/>
<dbReference type="CDD" id="cd05008">
    <property type="entry name" value="SIS_GlmS_GlmD_1"/>
    <property type="match status" value="1"/>
</dbReference>
<evidence type="ECO:0000313" key="6">
    <source>
        <dbReference type="EMBL" id="TMR08269.1"/>
    </source>
</evidence>
<feature type="domain" description="SIS" evidence="5">
    <location>
        <begin position="44"/>
        <end position="189"/>
    </location>
</feature>
<evidence type="ECO:0000256" key="1">
    <source>
        <dbReference type="ARBA" id="ARBA00001031"/>
    </source>
</evidence>
<dbReference type="Gene3D" id="3.40.50.10490">
    <property type="entry name" value="Glucose-6-phosphate isomerase like protein, domain 1"/>
    <property type="match status" value="2"/>
</dbReference>
<evidence type="ECO:0000259" key="5">
    <source>
        <dbReference type="PROSITE" id="PS51464"/>
    </source>
</evidence>
<comment type="caution">
    <text evidence="6">The sequence shown here is derived from an EMBL/GenBank/DDBJ whole genome shotgun (WGS) entry which is preliminary data.</text>
</comment>
<protein>
    <recommendedName>
        <fullName evidence="3">Glutamine--fructose-6-phosphate aminotransferase [isomerizing]</fullName>
        <ecNumber evidence="2">2.6.1.16</ecNumber>
    </recommendedName>
</protein>
<accession>A0A5S4FH01</accession>
<dbReference type="PANTHER" id="PTHR10937:SF0">
    <property type="entry name" value="GLUTAMINE--FRUCTOSE-6-PHOSPHATE TRANSAMINASE (ISOMERIZING)"/>
    <property type="match status" value="1"/>
</dbReference>
<keyword evidence="7" id="KW-1185">Reference proteome</keyword>
<dbReference type="PROSITE" id="PS51464">
    <property type="entry name" value="SIS"/>
    <property type="match status" value="2"/>
</dbReference>
<name>A0A5S4FH01_9ACTN</name>
<dbReference type="InterPro" id="IPR046348">
    <property type="entry name" value="SIS_dom_sf"/>
</dbReference>
<dbReference type="OrthoDB" id="3689856at2"/>
<feature type="domain" description="SIS" evidence="5">
    <location>
        <begin position="220"/>
        <end position="357"/>
    </location>
</feature>
<dbReference type="SUPFAM" id="SSF53697">
    <property type="entry name" value="SIS domain"/>
    <property type="match status" value="1"/>
</dbReference>
<dbReference type="GO" id="GO:0006002">
    <property type="term" value="P:fructose 6-phosphate metabolic process"/>
    <property type="evidence" value="ECO:0007669"/>
    <property type="project" value="TreeGrafter"/>
</dbReference>
<dbReference type="GO" id="GO:0097367">
    <property type="term" value="F:carbohydrate derivative binding"/>
    <property type="evidence" value="ECO:0007669"/>
    <property type="project" value="InterPro"/>
</dbReference>
<reference evidence="6 7" key="1">
    <citation type="submission" date="2019-05" db="EMBL/GenBank/DDBJ databases">
        <title>Draft genome sequence of Nonomuraea turkmeniaca DSM 43926.</title>
        <authorList>
            <person name="Saricaoglu S."/>
            <person name="Isik K."/>
        </authorList>
    </citation>
    <scope>NUCLEOTIDE SEQUENCE [LARGE SCALE GENOMIC DNA]</scope>
    <source>
        <strain evidence="6 7">DSM 43926</strain>
    </source>
</reference>
<dbReference type="EMBL" id="VCKY01000306">
    <property type="protein sequence ID" value="TMR08269.1"/>
    <property type="molecule type" value="Genomic_DNA"/>
</dbReference>